<evidence type="ECO:0000313" key="12">
    <source>
        <dbReference type="Proteomes" id="UP001458880"/>
    </source>
</evidence>
<accession>A0AAW1NE81</accession>
<feature type="signal peptide" evidence="9">
    <location>
        <begin position="1"/>
        <end position="17"/>
    </location>
</feature>
<reference evidence="11 12" key="1">
    <citation type="journal article" date="2024" name="BMC Genomics">
        <title>De novo assembly and annotation of Popillia japonica's genome with initial clues to its potential as an invasive pest.</title>
        <authorList>
            <person name="Cucini C."/>
            <person name="Boschi S."/>
            <person name="Funari R."/>
            <person name="Cardaioli E."/>
            <person name="Iannotti N."/>
            <person name="Marturano G."/>
            <person name="Paoli F."/>
            <person name="Bruttini M."/>
            <person name="Carapelli A."/>
            <person name="Frati F."/>
            <person name="Nardi F."/>
        </authorList>
    </citation>
    <scope>NUCLEOTIDE SEQUENCE [LARGE SCALE GENOMIC DNA]</scope>
    <source>
        <strain evidence="11">DMR45628</strain>
    </source>
</reference>
<evidence type="ECO:0000256" key="2">
    <source>
        <dbReference type="ARBA" id="ARBA00009500"/>
    </source>
</evidence>
<gene>
    <name evidence="11" type="ORF">QE152_g413</name>
</gene>
<evidence type="ECO:0000256" key="5">
    <source>
        <dbReference type="ARBA" id="ARBA00022729"/>
    </source>
</evidence>
<dbReference type="Gene3D" id="3.30.497.10">
    <property type="entry name" value="Antithrombin, subunit I, domain 2"/>
    <property type="match status" value="2"/>
</dbReference>
<name>A0AAW1NE81_POPJA</name>
<comment type="subcellular location">
    <subcellularLocation>
        <location evidence="1">Secreted</location>
    </subcellularLocation>
</comment>
<dbReference type="Proteomes" id="UP001458880">
    <property type="component" value="Unassembled WGS sequence"/>
</dbReference>
<feature type="domain" description="Serpin" evidence="10">
    <location>
        <begin position="48"/>
        <end position="409"/>
    </location>
</feature>
<dbReference type="InterPro" id="IPR036186">
    <property type="entry name" value="Serpin_sf"/>
</dbReference>
<evidence type="ECO:0000259" key="10">
    <source>
        <dbReference type="SMART" id="SM00093"/>
    </source>
</evidence>
<dbReference type="EMBL" id="JASPKY010000003">
    <property type="protein sequence ID" value="KAK9758833.1"/>
    <property type="molecule type" value="Genomic_DNA"/>
</dbReference>
<keyword evidence="6 11" id="KW-0722">Serine protease inhibitor</keyword>
<dbReference type="GO" id="GO:0005615">
    <property type="term" value="C:extracellular space"/>
    <property type="evidence" value="ECO:0007669"/>
    <property type="project" value="InterPro"/>
</dbReference>
<keyword evidence="7" id="KW-0325">Glycoprotein</keyword>
<organism evidence="11 12">
    <name type="scientific">Popillia japonica</name>
    <name type="common">Japanese beetle</name>
    <dbReference type="NCBI Taxonomy" id="7064"/>
    <lineage>
        <taxon>Eukaryota</taxon>
        <taxon>Metazoa</taxon>
        <taxon>Ecdysozoa</taxon>
        <taxon>Arthropoda</taxon>
        <taxon>Hexapoda</taxon>
        <taxon>Insecta</taxon>
        <taxon>Pterygota</taxon>
        <taxon>Neoptera</taxon>
        <taxon>Endopterygota</taxon>
        <taxon>Coleoptera</taxon>
        <taxon>Polyphaga</taxon>
        <taxon>Scarabaeiformia</taxon>
        <taxon>Scarabaeidae</taxon>
        <taxon>Rutelinae</taxon>
        <taxon>Popillia</taxon>
    </lineage>
</organism>
<keyword evidence="5 9" id="KW-0732">Signal</keyword>
<keyword evidence="12" id="KW-1185">Reference proteome</keyword>
<dbReference type="Pfam" id="PF00079">
    <property type="entry name" value="Serpin"/>
    <property type="match status" value="2"/>
</dbReference>
<feature type="domain" description="Serpin" evidence="10">
    <location>
        <begin position="453"/>
        <end position="810"/>
    </location>
</feature>
<proteinExistence type="inferred from homology"/>
<protein>
    <submittedName>
        <fullName evidence="11">Serpin (Serine protease inhibitor)</fullName>
    </submittedName>
</protein>
<dbReference type="FunFam" id="2.30.39.10:FF:000030">
    <property type="entry name" value="Serpin 2"/>
    <property type="match status" value="1"/>
</dbReference>
<evidence type="ECO:0000313" key="11">
    <source>
        <dbReference type="EMBL" id="KAK9758833.1"/>
    </source>
</evidence>
<evidence type="ECO:0000256" key="7">
    <source>
        <dbReference type="ARBA" id="ARBA00023180"/>
    </source>
</evidence>
<evidence type="ECO:0000256" key="4">
    <source>
        <dbReference type="ARBA" id="ARBA00022690"/>
    </source>
</evidence>
<dbReference type="InterPro" id="IPR023796">
    <property type="entry name" value="Serpin_dom"/>
</dbReference>
<dbReference type="InterPro" id="IPR042178">
    <property type="entry name" value="Serpin_sf_1"/>
</dbReference>
<dbReference type="PANTHER" id="PTHR11461">
    <property type="entry name" value="SERINE PROTEASE INHIBITOR, SERPIN"/>
    <property type="match status" value="1"/>
</dbReference>
<dbReference type="InterPro" id="IPR000215">
    <property type="entry name" value="Serpin_fam"/>
</dbReference>
<evidence type="ECO:0000256" key="6">
    <source>
        <dbReference type="ARBA" id="ARBA00022900"/>
    </source>
</evidence>
<dbReference type="SMART" id="SM00093">
    <property type="entry name" value="SERPIN"/>
    <property type="match status" value="2"/>
</dbReference>
<keyword evidence="4 11" id="KW-0646">Protease inhibitor</keyword>
<evidence type="ECO:0000256" key="8">
    <source>
        <dbReference type="RuleBase" id="RU000411"/>
    </source>
</evidence>
<evidence type="ECO:0000256" key="3">
    <source>
        <dbReference type="ARBA" id="ARBA00022525"/>
    </source>
</evidence>
<dbReference type="InterPro" id="IPR042185">
    <property type="entry name" value="Serpin_sf_2"/>
</dbReference>
<dbReference type="CDD" id="cd19578">
    <property type="entry name" value="serpinK_insect_SRPN2-like"/>
    <property type="match status" value="1"/>
</dbReference>
<comment type="caution">
    <text evidence="11">The sequence shown here is derived from an EMBL/GenBank/DDBJ whole genome shotgun (WGS) entry which is preliminary data.</text>
</comment>
<keyword evidence="3" id="KW-0964">Secreted</keyword>
<evidence type="ECO:0000256" key="1">
    <source>
        <dbReference type="ARBA" id="ARBA00004613"/>
    </source>
</evidence>
<comment type="similarity">
    <text evidence="2 8">Belongs to the serpin family.</text>
</comment>
<dbReference type="AlphaFoldDB" id="A0AAW1NE81"/>
<feature type="chain" id="PRO_5043788703" evidence="9">
    <location>
        <begin position="18"/>
        <end position="856"/>
    </location>
</feature>
<dbReference type="GO" id="GO:0004867">
    <property type="term" value="F:serine-type endopeptidase inhibitor activity"/>
    <property type="evidence" value="ECO:0007669"/>
    <property type="project" value="UniProtKB-KW"/>
</dbReference>
<dbReference type="PANTHER" id="PTHR11461:SF357">
    <property type="entry name" value="SERINE PROTEASE INHIBITOR 27A"/>
    <property type="match status" value="1"/>
</dbReference>
<dbReference type="SUPFAM" id="SSF56574">
    <property type="entry name" value="Serpins"/>
    <property type="match status" value="2"/>
</dbReference>
<dbReference type="Gene3D" id="2.30.39.10">
    <property type="entry name" value="Alpha-1-antitrypsin, domain 1"/>
    <property type="match status" value="2"/>
</dbReference>
<evidence type="ECO:0000256" key="9">
    <source>
        <dbReference type="SAM" id="SignalP"/>
    </source>
</evidence>
<sequence>MFARVFLGVLYVHLARSAELAVENDSSTVEYDHFVQYAAQPVKNEFDWRLLQKFTSAKGYNNVLISPYSLNVAMALLYEGSGGLTEKEFRNVMGFSQNKTQVRHEFQDVLRMLSETSKDYLLNIGTNMYLDTKLSPEPTYQTKAQEFYRSDIVKTNFSHPVEATQNINSWVEGLTHGRIKTLVKPDDIENAVLLVANAIYFKGTWSIPFPSQSSYLADFYAHGTNPVRVTYMNLTEKFYYSNSEALNAQVLRIPYKGRKFALFIVLPHSRTGLPYLIDNLDFTELTLSVKLMEMKFVQVILPKFSFDFQTRYSQILREFGFEALFSSVASFPGIVRGQEGQLVVTDILQKTGIDVNEEGTTAYASTQVTIGNKFGDDSVTVFNASRPFLFYIQEEIHNNILFIGKLEDPSDPSVIPLPQRYGANGAVSPTSVPQSSPEVFTIPNTDVGSQFELELLKNSIGTSKNVFISPSSVKVSLAMLAAAASGVTAEQIYRKLQLPYSRRNEILYNLIRELNENHPNSLLEFQNILFVSDKERLNQQYQRVVENDFRALLRRLNYYDRENAALVINTFVKNATRGLISSILSADEIDPQTKVILTNALYFKATWQTIFDKKWTKSACFHTATGPQDCVLTPLMLLIETFDYLETANSQIVRLNYAGDTRAMLIVVPKLHNGLTLALRDVESYRSFSHLLAHMNKTDVEVLLPRFEIDYNVDLVRVLEKMGIREIFSTSPNLNNLFEGNQLAKVDSLIHKAKIEVNEEGTKASAVSLVSVIPLMGSSTPKVRADHPFAFFIFNTHSNTILFEGILNEPQTSSHQRTKTGNIYNLPADAIQNRLPIQQTRENQGDLYNLAPAPRF</sequence>